<dbReference type="GO" id="GO:1901135">
    <property type="term" value="P:carbohydrate derivative metabolic process"/>
    <property type="evidence" value="ECO:0007669"/>
    <property type="project" value="UniProtKB-ARBA"/>
</dbReference>
<sequence>MMVSNKLLLTVERRYLEYNGDYYVKGTEDSAFFDKYLDEFEQVDVLCRVEKTNKLPVGYQLVCRENLSMVPIYTTGVGVFKAFCILRILSKYKCQRIIIRTPGMLAYAVSLYCYLINAKFFCEVVADPFQEAKSVSENVIVRTILKFVLPRIFSFQMKKCCLASFVTEREIQSATLGKNQIKSDKFDYQYSSISIEDDFYYNSKQVDGESDVIRLLFVGVLDRPFKGLDIFLKMVALLPQNYHGIIVGDGVLLDEYKDLSTKLGIRNRVSFKGYISDKETKLDIYRMADIFVLTSRREGLPRVVIEAMANSLPCICSRVSGVSELIEDKYIFNIDDFEGAHKLILSLSNEECDYMSKNNFSNSQKYNITKLSEKRKEFFEDVKEYC</sequence>
<dbReference type="RefSeq" id="WP_090367568.1">
    <property type="nucleotide sequence ID" value="NZ_FNEM01000018.1"/>
</dbReference>
<keyword evidence="3" id="KW-1185">Reference proteome</keyword>
<dbReference type="PANTHER" id="PTHR12526">
    <property type="entry name" value="GLYCOSYLTRANSFERASE"/>
    <property type="match status" value="1"/>
</dbReference>
<dbReference type="EMBL" id="FNEM01000018">
    <property type="protein sequence ID" value="SDK08491.1"/>
    <property type="molecule type" value="Genomic_DNA"/>
</dbReference>
<gene>
    <name evidence="2" type="ORF">SAMN04488540_11892</name>
</gene>
<feature type="domain" description="Glycosyl transferase family 1" evidence="1">
    <location>
        <begin position="211"/>
        <end position="358"/>
    </location>
</feature>
<name>A0A1G8Z0D4_9GAMM</name>
<evidence type="ECO:0000259" key="1">
    <source>
        <dbReference type="Pfam" id="PF00534"/>
    </source>
</evidence>
<organism evidence="2 3">
    <name type="scientific">Ferrimonas sediminum</name>
    <dbReference type="NCBI Taxonomy" id="718193"/>
    <lineage>
        <taxon>Bacteria</taxon>
        <taxon>Pseudomonadati</taxon>
        <taxon>Pseudomonadota</taxon>
        <taxon>Gammaproteobacteria</taxon>
        <taxon>Alteromonadales</taxon>
        <taxon>Ferrimonadaceae</taxon>
        <taxon>Ferrimonas</taxon>
    </lineage>
</organism>
<dbReference type="OrthoDB" id="9768937at2"/>
<accession>A0A1G8Z0D4</accession>
<evidence type="ECO:0000313" key="3">
    <source>
        <dbReference type="Proteomes" id="UP000199527"/>
    </source>
</evidence>
<dbReference type="AlphaFoldDB" id="A0A1G8Z0D4"/>
<dbReference type="Pfam" id="PF00534">
    <property type="entry name" value="Glycos_transf_1"/>
    <property type="match status" value="1"/>
</dbReference>
<dbReference type="SUPFAM" id="SSF53756">
    <property type="entry name" value="UDP-Glycosyltransferase/glycogen phosphorylase"/>
    <property type="match status" value="1"/>
</dbReference>
<dbReference type="InterPro" id="IPR001296">
    <property type="entry name" value="Glyco_trans_1"/>
</dbReference>
<dbReference type="GO" id="GO:0016757">
    <property type="term" value="F:glycosyltransferase activity"/>
    <property type="evidence" value="ECO:0007669"/>
    <property type="project" value="InterPro"/>
</dbReference>
<dbReference type="CDD" id="cd03801">
    <property type="entry name" value="GT4_PimA-like"/>
    <property type="match status" value="1"/>
</dbReference>
<reference evidence="3" key="1">
    <citation type="submission" date="2016-10" db="EMBL/GenBank/DDBJ databases">
        <authorList>
            <person name="Varghese N."/>
            <person name="Submissions S."/>
        </authorList>
    </citation>
    <scope>NUCLEOTIDE SEQUENCE [LARGE SCALE GENOMIC DNA]</scope>
    <source>
        <strain evidence="3">DSM 23317</strain>
    </source>
</reference>
<keyword evidence="2" id="KW-0808">Transferase</keyword>
<proteinExistence type="predicted"/>
<dbReference type="Gene3D" id="3.40.50.2000">
    <property type="entry name" value="Glycogen Phosphorylase B"/>
    <property type="match status" value="2"/>
</dbReference>
<evidence type="ECO:0000313" key="2">
    <source>
        <dbReference type="EMBL" id="SDK08491.1"/>
    </source>
</evidence>
<dbReference type="Proteomes" id="UP000199527">
    <property type="component" value="Unassembled WGS sequence"/>
</dbReference>
<protein>
    <submittedName>
        <fullName evidence="2">Glycosyltransferase involved in cell wall bisynthesis</fullName>
    </submittedName>
</protein>